<evidence type="ECO:0000313" key="1">
    <source>
        <dbReference type="EMBL" id="MDN7227845.1"/>
    </source>
</evidence>
<comment type="caution">
    <text evidence="1">The sequence shown here is derived from an EMBL/GenBank/DDBJ whole genome shotgun (WGS) entry which is preliminary data.</text>
</comment>
<keyword evidence="2" id="KW-1185">Reference proteome</keyword>
<dbReference type="Proteomes" id="UP001172054">
    <property type="component" value="Unassembled WGS sequence"/>
</dbReference>
<dbReference type="RefSeq" id="WP_301726413.1">
    <property type="nucleotide sequence ID" value="NZ_JAUJWW010000004.1"/>
</dbReference>
<dbReference type="EMBL" id="JAUJWW010000004">
    <property type="protein sequence ID" value="MDN7227845.1"/>
    <property type="molecule type" value="Genomic_DNA"/>
</dbReference>
<proteinExistence type="predicted"/>
<reference evidence="1 2" key="1">
    <citation type="submission" date="2023-06" db="EMBL/GenBank/DDBJ databases">
        <title>Novel species in genus Planococcus.</title>
        <authorList>
            <person name="Ning S."/>
        </authorList>
    </citation>
    <scope>NUCLEOTIDE SEQUENCE [LARGE SCALE GENOMIC DNA]</scope>
    <source>
        <strain evidence="1 2">N064</strain>
    </source>
</reference>
<gene>
    <name evidence="1" type="ORF">QWY15_11100</name>
</gene>
<sequence length="43" mass="4792">MNVNNKTARGLVIKALTTRCISVLFFYLDHEKPITGEVIRTAG</sequence>
<evidence type="ECO:0000313" key="2">
    <source>
        <dbReference type="Proteomes" id="UP001172054"/>
    </source>
</evidence>
<accession>A0ABT8MSW9</accession>
<name>A0ABT8MSW9_9BACL</name>
<organism evidence="1 2">
    <name type="scientific">Planococcus liqunii</name>
    <dbReference type="NCBI Taxonomy" id="3058394"/>
    <lineage>
        <taxon>Bacteria</taxon>
        <taxon>Bacillati</taxon>
        <taxon>Bacillota</taxon>
        <taxon>Bacilli</taxon>
        <taxon>Bacillales</taxon>
        <taxon>Caryophanaceae</taxon>
        <taxon>Planococcus</taxon>
    </lineage>
</organism>
<protein>
    <submittedName>
        <fullName evidence="1">Uncharacterized protein</fullName>
    </submittedName>
</protein>